<gene>
    <name evidence="1" type="ORF">SAOR_08110</name>
</gene>
<evidence type="ECO:0000313" key="1">
    <source>
        <dbReference type="EMBL" id="ROO27777.1"/>
    </source>
</evidence>
<evidence type="ECO:0000313" key="2">
    <source>
        <dbReference type="Proteomes" id="UP000283993"/>
    </source>
</evidence>
<sequence length="255" mass="29327">MTQFMNALSLFFPAGERMFIDAVRAYRDEIPDPDLRKAATAFIGQEAMHSREHIEYNQLMDAAGLPASELDAQVWAHTEYVKKHSSKVTPLLMTIALEHFTALMGDTLLRHPEQMAGSQEDYERMWRWHALEEVEHKAVAFDVYEKCVGRGPKAYAMRSAIMLTTTATFWPHVMMFYRRLAAADPACREAGWRGHLHLANFMLGKPGYLRRLLPEYLAYFRYSFHPWQQNNADLLAEIDELVDDAEAAYAEHKAA</sequence>
<keyword evidence="2" id="KW-1185">Reference proteome</keyword>
<dbReference type="RefSeq" id="WP_245965422.1">
    <property type="nucleotide sequence ID" value="NZ_AYKH01000012.1"/>
</dbReference>
<dbReference type="PANTHER" id="PTHR39456:SF1">
    <property type="entry name" value="METAL-DEPENDENT HYDROLASE"/>
    <property type="match status" value="1"/>
</dbReference>
<protein>
    <recommendedName>
        <fullName evidence="3">Metal-dependent hydrolase</fullName>
    </recommendedName>
</protein>
<dbReference type="Pfam" id="PF10118">
    <property type="entry name" value="Metal_hydrol"/>
    <property type="match status" value="1"/>
</dbReference>
<name>A0A423PQC3_9GAMM</name>
<dbReference type="Proteomes" id="UP000283993">
    <property type="component" value="Unassembled WGS sequence"/>
</dbReference>
<evidence type="ECO:0008006" key="3">
    <source>
        <dbReference type="Google" id="ProtNLM"/>
    </source>
</evidence>
<dbReference type="InterPro" id="IPR016516">
    <property type="entry name" value="UCP07580"/>
</dbReference>
<reference evidence="1 2" key="1">
    <citation type="submission" date="2013-10" db="EMBL/GenBank/DDBJ databases">
        <title>Salinisphaera orenii MK-B5 Genome Sequencing.</title>
        <authorList>
            <person name="Lai Q."/>
            <person name="Li C."/>
            <person name="Shao Z."/>
        </authorList>
    </citation>
    <scope>NUCLEOTIDE SEQUENCE [LARGE SCALE GENOMIC DNA]</scope>
    <source>
        <strain evidence="1 2">MK-B5</strain>
    </source>
</reference>
<comment type="caution">
    <text evidence="1">The sequence shown here is derived from an EMBL/GenBank/DDBJ whole genome shotgun (WGS) entry which is preliminary data.</text>
</comment>
<dbReference type="AlphaFoldDB" id="A0A423PQC3"/>
<accession>A0A423PQC3</accession>
<dbReference type="PIRSF" id="PIRSF007580">
    <property type="entry name" value="UCP07580"/>
    <property type="match status" value="1"/>
</dbReference>
<dbReference type="EMBL" id="AYKH01000012">
    <property type="protein sequence ID" value="ROO27777.1"/>
    <property type="molecule type" value="Genomic_DNA"/>
</dbReference>
<dbReference type="PANTHER" id="PTHR39456">
    <property type="entry name" value="METAL-DEPENDENT HYDROLASE"/>
    <property type="match status" value="1"/>
</dbReference>
<organism evidence="1 2">
    <name type="scientific">Salinisphaera orenii MK-B5</name>
    <dbReference type="NCBI Taxonomy" id="856730"/>
    <lineage>
        <taxon>Bacteria</taxon>
        <taxon>Pseudomonadati</taxon>
        <taxon>Pseudomonadota</taxon>
        <taxon>Gammaproteobacteria</taxon>
        <taxon>Salinisphaerales</taxon>
        <taxon>Salinisphaeraceae</taxon>
        <taxon>Salinisphaera</taxon>
    </lineage>
</organism>
<proteinExistence type="predicted"/>